<organism evidence="1 2">
    <name type="scientific">Puccinia striiformis f. sp. tritici PST-78</name>
    <dbReference type="NCBI Taxonomy" id="1165861"/>
    <lineage>
        <taxon>Eukaryota</taxon>
        <taxon>Fungi</taxon>
        <taxon>Dikarya</taxon>
        <taxon>Basidiomycota</taxon>
        <taxon>Pucciniomycotina</taxon>
        <taxon>Pucciniomycetes</taxon>
        <taxon>Pucciniales</taxon>
        <taxon>Pucciniaceae</taxon>
        <taxon>Puccinia</taxon>
    </lineage>
</organism>
<dbReference type="EMBL" id="AJIL01000078">
    <property type="protein sequence ID" value="KNE96723.1"/>
    <property type="molecule type" value="Genomic_DNA"/>
</dbReference>
<dbReference type="STRING" id="1165861.A0A0L0VBS9"/>
<dbReference type="Proteomes" id="UP000054564">
    <property type="component" value="Unassembled WGS sequence"/>
</dbReference>
<evidence type="ECO:0000313" key="1">
    <source>
        <dbReference type="EMBL" id="KNE96723.1"/>
    </source>
</evidence>
<accession>A0A0L0VBS9</accession>
<dbReference type="PANTHER" id="PTHR35871">
    <property type="entry name" value="EXPRESSED PROTEIN"/>
    <property type="match status" value="1"/>
</dbReference>
<gene>
    <name evidence="1" type="ORF">PSTG_09994</name>
</gene>
<reference evidence="2" key="1">
    <citation type="submission" date="2014-03" db="EMBL/GenBank/DDBJ databases">
        <title>The Genome Sequence of Puccinia striiformis f. sp. tritici PST-78.</title>
        <authorList>
            <consortium name="The Broad Institute Genome Sequencing Platform"/>
            <person name="Cuomo C."/>
            <person name="Hulbert S."/>
            <person name="Chen X."/>
            <person name="Walker B."/>
            <person name="Young S.K."/>
            <person name="Zeng Q."/>
            <person name="Gargeya S."/>
            <person name="Fitzgerald M."/>
            <person name="Haas B."/>
            <person name="Abouelleil A."/>
            <person name="Alvarado L."/>
            <person name="Arachchi H.M."/>
            <person name="Berlin A.M."/>
            <person name="Chapman S.B."/>
            <person name="Goldberg J."/>
            <person name="Griggs A."/>
            <person name="Gujja S."/>
            <person name="Hansen M."/>
            <person name="Howarth C."/>
            <person name="Imamovic A."/>
            <person name="Larimer J."/>
            <person name="McCowan C."/>
            <person name="Montmayeur A."/>
            <person name="Murphy C."/>
            <person name="Neiman D."/>
            <person name="Pearson M."/>
            <person name="Priest M."/>
            <person name="Roberts A."/>
            <person name="Saif S."/>
            <person name="Shea T."/>
            <person name="Sisk P."/>
            <person name="Sykes S."/>
            <person name="Wortman J."/>
            <person name="Nusbaum C."/>
            <person name="Birren B."/>
        </authorList>
    </citation>
    <scope>NUCLEOTIDE SEQUENCE [LARGE SCALE GENOMIC DNA]</scope>
    <source>
        <strain evidence="2">race PST-78</strain>
    </source>
</reference>
<proteinExistence type="predicted"/>
<keyword evidence="2" id="KW-1185">Reference proteome</keyword>
<dbReference type="PANTHER" id="PTHR35871:SF1">
    <property type="entry name" value="CXC1-LIKE CYSTEINE CLUSTER ASSOCIATED WITH KDZ TRANSPOSASES DOMAIN-CONTAINING PROTEIN"/>
    <property type="match status" value="1"/>
</dbReference>
<evidence type="ECO:0000313" key="2">
    <source>
        <dbReference type="Proteomes" id="UP000054564"/>
    </source>
</evidence>
<name>A0A0L0VBS9_9BASI</name>
<dbReference type="AlphaFoldDB" id="A0A0L0VBS9"/>
<protein>
    <submittedName>
        <fullName evidence="1">Uncharacterized protein</fullName>
    </submittedName>
</protein>
<comment type="caution">
    <text evidence="1">The sequence shown here is derived from an EMBL/GenBank/DDBJ whole genome shotgun (WGS) entry which is preliminary data.</text>
</comment>
<sequence length="176" mass="20078">MSNLREFNYLRSEYTVGLVSLPSFSAALATSKSPIRRRKTTGNKQNKSTSGIYLARLISNQAQYVVDHKELLHIARGNHSNHKSMLDNIDIRKALITWSASQTPGTVTPLLFQKYVNKALPGFDIERTISQDTATHWILKLGFSPLEYKKSLYFDGHERPDVVESRKKYVDDYNSL</sequence>